<evidence type="ECO:0000259" key="6">
    <source>
        <dbReference type="Pfam" id="PF00441"/>
    </source>
</evidence>
<proteinExistence type="inferred from homology"/>
<dbReference type="RefSeq" id="WP_188721997.1">
    <property type="nucleotide sequence ID" value="NZ_BMIF01000010.1"/>
</dbReference>
<dbReference type="InterPro" id="IPR036250">
    <property type="entry name" value="AcylCo_DH-like_C"/>
</dbReference>
<dbReference type="PANTHER" id="PTHR43884">
    <property type="entry name" value="ACYL-COA DEHYDROGENASE"/>
    <property type="match status" value="1"/>
</dbReference>
<dbReference type="Gene3D" id="1.20.140.10">
    <property type="entry name" value="Butyryl-CoA Dehydrogenase, subunit A, domain 3"/>
    <property type="match status" value="1"/>
</dbReference>
<comment type="cofactor">
    <cofactor evidence="1">
        <name>FAD</name>
        <dbReference type="ChEBI" id="CHEBI:57692"/>
    </cofactor>
</comment>
<dbReference type="InterPro" id="IPR009075">
    <property type="entry name" value="AcylCo_DH/oxidase_C"/>
</dbReference>
<dbReference type="Gene3D" id="1.10.540.10">
    <property type="entry name" value="Acyl-CoA dehydrogenase/oxidase, N-terminal domain"/>
    <property type="match status" value="1"/>
</dbReference>
<organism evidence="7 8">
    <name type="scientific">Nitratireductor aestuarii</name>
    <dbReference type="NCBI Taxonomy" id="1735103"/>
    <lineage>
        <taxon>Bacteria</taxon>
        <taxon>Pseudomonadati</taxon>
        <taxon>Pseudomonadota</taxon>
        <taxon>Alphaproteobacteria</taxon>
        <taxon>Hyphomicrobiales</taxon>
        <taxon>Phyllobacteriaceae</taxon>
        <taxon>Nitratireductor</taxon>
    </lineage>
</organism>
<comment type="caution">
    <text evidence="7">The sequence shown here is derived from an EMBL/GenBank/DDBJ whole genome shotgun (WGS) entry which is preliminary data.</text>
</comment>
<dbReference type="Gene3D" id="2.40.110.10">
    <property type="entry name" value="Butyryl-CoA Dehydrogenase, subunit A, domain 2"/>
    <property type="match status" value="1"/>
</dbReference>
<dbReference type="GO" id="GO:0050660">
    <property type="term" value="F:flavin adenine dinucleotide binding"/>
    <property type="evidence" value="ECO:0007669"/>
    <property type="project" value="InterPro"/>
</dbReference>
<sequence length="377" mass="40007">MFAKAIITHEPEHRRMLRASAADLLADRPLTEVRRLAEERSFDLAFHKKLCELGWIGMMHMSEGELDASDVVALHRELGRRVLPEPVVACGILAAGVLADAKNPAFAENLDRICSGEIVATLAWQGASGALDASGCGPVAERTADGWTVNGTARFVPWASRSDAIIVAARSEDGVVLGWLPAGADGLTVQPAYSVDKTEASTVQLQNVTLPSDAVITSGAEGAACLDRVLDLARLAVSAEMVGAGETVFQMTLDYLRERKQFGRAIGANQALQFTATDIFVQLELANSVLANAAALFASDAENASSRIAACKARCGDAAFLAARGAIQMHGAIGYTHECDVSVYVKKIMHLNVFIGSPVYYRKGIGSLYTSTLTIAA</sequence>
<dbReference type="InterPro" id="IPR009100">
    <property type="entry name" value="AcylCoA_DH/oxidase_NM_dom_sf"/>
</dbReference>
<feature type="domain" description="Acyl-CoA dehydrogenase/oxidase C-terminal" evidence="6">
    <location>
        <begin position="222"/>
        <end position="355"/>
    </location>
</feature>
<dbReference type="SUPFAM" id="SSF56645">
    <property type="entry name" value="Acyl-CoA dehydrogenase NM domain-like"/>
    <property type="match status" value="1"/>
</dbReference>
<gene>
    <name evidence="7" type="ORF">GCM10011385_30880</name>
</gene>
<keyword evidence="5" id="KW-0560">Oxidoreductase</keyword>
<evidence type="ECO:0000313" key="7">
    <source>
        <dbReference type="EMBL" id="GGA74683.1"/>
    </source>
</evidence>
<dbReference type="InterPro" id="IPR037069">
    <property type="entry name" value="AcylCoA_DH/ox_N_sf"/>
</dbReference>
<name>A0A916RZK5_9HYPH</name>
<dbReference type="SUPFAM" id="SSF47203">
    <property type="entry name" value="Acyl-CoA dehydrogenase C-terminal domain-like"/>
    <property type="match status" value="1"/>
</dbReference>
<protein>
    <submittedName>
        <fullName evidence="7">Acyl-CoA dehydrogenase</fullName>
    </submittedName>
</protein>
<dbReference type="GO" id="GO:0003995">
    <property type="term" value="F:acyl-CoA dehydrogenase activity"/>
    <property type="evidence" value="ECO:0007669"/>
    <property type="project" value="TreeGrafter"/>
</dbReference>
<dbReference type="Pfam" id="PF00441">
    <property type="entry name" value="Acyl-CoA_dh_1"/>
    <property type="match status" value="1"/>
</dbReference>
<evidence type="ECO:0000256" key="4">
    <source>
        <dbReference type="ARBA" id="ARBA00022827"/>
    </source>
</evidence>
<dbReference type="InterPro" id="IPR046373">
    <property type="entry name" value="Acyl-CoA_Oxase/DH_mid-dom_sf"/>
</dbReference>
<keyword evidence="8" id="KW-1185">Reference proteome</keyword>
<keyword evidence="4" id="KW-0274">FAD</keyword>
<evidence type="ECO:0000256" key="1">
    <source>
        <dbReference type="ARBA" id="ARBA00001974"/>
    </source>
</evidence>
<dbReference type="Proteomes" id="UP000636264">
    <property type="component" value="Unassembled WGS sequence"/>
</dbReference>
<evidence type="ECO:0000256" key="5">
    <source>
        <dbReference type="ARBA" id="ARBA00023002"/>
    </source>
</evidence>
<dbReference type="CDD" id="cd00567">
    <property type="entry name" value="ACAD"/>
    <property type="match status" value="1"/>
</dbReference>
<evidence type="ECO:0000313" key="8">
    <source>
        <dbReference type="Proteomes" id="UP000636264"/>
    </source>
</evidence>
<evidence type="ECO:0000256" key="3">
    <source>
        <dbReference type="ARBA" id="ARBA00022630"/>
    </source>
</evidence>
<evidence type="ECO:0000256" key="2">
    <source>
        <dbReference type="ARBA" id="ARBA00009347"/>
    </source>
</evidence>
<dbReference type="PANTHER" id="PTHR43884:SF20">
    <property type="entry name" value="ACYL-COA DEHYDROGENASE FADE28"/>
    <property type="match status" value="1"/>
</dbReference>
<keyword evidence="3" id="KW-0285">Flavoprotein</keyword>
<dbReference type="AlphaFoldDB" id="A0A916RZK5"/>
<comment type="similarity">
    <text evidence="2">Belongs to the acyl-CoA dehydrogenase family.</text>
</comment>
<reference evidence="7" key="2">
    <citation type="submission" date="2020-09" db="EMBL/GenBank/DDBJ databases">
        <authorList>
            <person name="Sun Q."/>
            <person name="Zhou Y."/>
        </authorList>
    </citation>
    <scope>NUCLEOTIDE SEQUENCE</scope>
    <source>
        <strain evidence="7">CGMCC 1.15320</strain>
    </source>
</reference>
<dbReference type="EMBL" id="BMIF01000010">
    <property type="protein sequence ID" value="GGA74683.1"/>
    <property type="molecule type" value="Genomic_DNA"/>
</dbReference>
<reference evidence="7" key="1">
    <citation type="journal article" date="2014" name="Int. J. Syst. Evol. Microbiol.">
        <title>Complete genome sequence of Corynebacterium casei LMG S-19264T (=DSM 44701T), isolated from a smear-ripened cheese.</title>
        <authorList>
            <consortium name="US DOE Joint Genome Institute (JGI-PGF)"/>
            <person name="Walter F."/>
            <person name="Albersmeier A."/>
            <person name="Kalinowski J."/>
            <person name="Ruckert C."/>
        </authorList>
    </citation>
    <scope>NUCLEOTIDE SEQUENCE</scope>
    <source>
        <strain evidence="7">CGMCC 1.15320</strain>
    </source>
</reference>
<accession>A0A916RZK5</accession>